<sequence length="98" mass="10856">MDYVACTQIATLCCQSKVLCIRRCGLWTVACTEITTLCCQSQVLCITRCGLRTMDFVACTAIAYSSPEFTLEDVNSGPWIMERVPKVKIAIAYCHGPH</sequence>
<dbReference type="EMBL" id="JACVVK020000432">
    <property type="protein sequence ID" value="KAK7474604.1"/>
    <property type="molecule type" value="Genomic_DNA"/>
</dbReference>
<evidence type="ECO:0000313" key="2">
    <source>
        <dbReference type="Proteomes" id="UP001519460"/>
    </source>
</evidence>
<dbReference type="Proteomes" id="UP001519460">
    <property type="component" value="Unassembled WGS sequence"/>
</dbReference>
<reference evidence="1 2" key="1">
    <citation type="journal article" date="2023" name="Sci. Data">
        <title>Genome assembly of the Korean intertidal mud-creeper Batillaria attramentaria.</title>
        <authorList>
            <person name="Patra A.K."/>
            <person name="Ho P.T."/>
            <person name="Jun S."/>
            <person name="Lee S.J."/>
            <person name="Kim Y."/>
            <person name="Won Y.J."/>
        </authorList>
    </citation>
    <scope>NUCLEOTIDE SEQUENCE [LARGE SCALE GENOMIC DNA]</scope>
    <source>
        <strain evidence="1">Wonlab-2016</strain>
    </source>
</reference>
<proteinExistence type="predicted"/>
<accession>A0ABD0JI27</accession>
<protein>
    <submittedName>
        <fullName evidence="1">Uncharacterized protein</fullName>
    </submittedName>
</protein>
<organism evidence="1 2">
    <name type="scientific">Batillaria attramentaria</name>
    <dbReference type="NCBI Taxonomy" id="370345"/>
    <lineage>
        <taxon>Eukaryota</taxon>
        <taxon>Metazoa</taxon>
        <taxon>Spiralia</taxon>
        <taxon>Lophotrochozoa</taxon>
        <taxon>Mollusca</taxon>
        <taxon>Gastropoda</taxon>
        <taxon>Caenogastropoda</taxon>
        <taxon>Sorbeoconcha</taxon>
        <taxon>Cerithioidea</taxon>
        <taxon>Batillariidae</taxon>
        <taxon>Batillaria</taxon>
    </lineage>
</organism>
<dbReference type="AlphaFoldDB" id="A0ABD0JI27"/>
<evidence type="ECO:0000313" key="1">
    <source>
        <dbReference type="EMBL" id="KAK7474604.1"/>
    </source>
</evidence>
<keyword evidence="2" id="KW-1185">Reference proteome</keyword>
<gene>
    <name evidence="1" type="ORF">BaRGS_00034188</name>
</gene>
<comment type="caution">
    <text evidence="1">The sequence shown here is derived from an EMBL/GenBank/DDBJ whole genome shotgun (WGS) entry which is preliminary data.</text>
</comment>
<name>A0ABD0JI27_9CAEN</name>